<evidence type="ECO:0000256" key="6">
    <source>
        <dbReference type="SAM" id="Phobius"/>
    </source>
</evidence>
<dbReference type="GO" id="GO:0016020">
    <property type="term" value="C:membrane"/>
    <property type="evidence" value="ECO:0007669"/>
    <property type="project" value="UniProtKB-SubCell"/>
</dbReference>
<comment type="subcellular location">
    <subcellularLocation>
        <location evidence="1">Membrane</location>
        <topology evidence="1">Single-pass membrane protein</topology>
    </subcellularLocation>
</comment>
<dbReference type="Gene3D" id="3.10.450.230">
    <property type="entry name" value="VirB8 protein"/>
    <property type="match status" value="1"/>
</dbReference>
<keyword evidence="4 6" id="KW-0472">Membrane</keyword>
<evidence type="ECO:0000256" key="2">
    <source>
        <dbReference type="ARBA" id="ARBA00022692"/>
    </source>
</evidence>
<organism evidence="8 9">
    <name type="scientific">Edaphosphingomonas laterariae</name>
    <dbReference type="NCBI Taxonomy" id="861865"/>
    <lineage>
        <taxon>Bacteria</taxon>
        <taxon>Pseudomonadati</taxon>
        <taxon>Pseudomonadota</taxon>
        <taxon>Alphaproteobacteria</taxon>
        <taxon>Sphingomonadales</taxon>
        <taxon>Rhizorhabdaceae</taxon>
        <taxon>Edaphosphingomonas</taxon>
    </lineage>
</organism>
<evidence type="ECO:0000256" key="4">
    <source>
        <dbReference type="ARBA" id="ARBA00023136"/>
    </source>
</evidence>
<proteinExistence type="predicted"/>
<dbReference type="Pfam" id="PF04335">
    <property type="entry name" value="VirB8"/>
    <property type="match status" value="1"/>
</dbReference>
<evidence type="ECO:0000259" key="7">
    <source>
        <dbReference type="Pfam" id="PF04335"/>
    </source>
</evidence>
<accession>A0A239J0D2</accession>
<sequence>MAFKRSVQRYGTTPEPDTPYQRAGQLWDERIGSARVQARNWRIMALGGLLLSSGLAASQIWLSLQSRVIPYVVEVDRLGEARSVRPADSSYRPTDPQIAWHLAAFVRNIRSVSLDPVLMRENWLAAYDFTTKQGAIRLSEHARADDPFADVGIRTVSVQVTSIVRASDRSFQVKWTESEYERGSLTAESRWTAMLTVIVRPPRSADAIRKNPLGLYVDAIDWSRELEPPPRREPRSTAPAPAPRIPSDIPHGSPLDPGLSGELPILSDPERNIG</sequence>
<evidence type="ECO:0000256" key="1">
    <source>
        <dbReference type="ARBA" id="ARBA00004167"/>
    </source>
</evidence>
<gene>
    <name evidence="8" type="ORF">SAMN06295912_12913</name>
</gene>
<feature type="domain" description="Bacterial virulence protein VirB8" evidence="7">
    <location>
        <begin position="22"/>
        <end position="225"/>
    </location>
</feature>
<feature type="region of interest" description="Disordered" evidence="5">
    <location>
        <begin position="226"/>
        <end position="274"/>
    </location>
</feature>
<dbReference type="InterPro" id="IPR035658">
    <property type="entry name" value="TrbF"/>
</dbReference>
<reference evidence="9" key="1">
    <citation type="submission" date="2017-06" db="EMBL/GenBank/DDBJ databases">
        <authorList>
            <person name="Varghese N."/>
            <person name="Submissions S."/>
        </authorList>
    </citation>
    <scope>NUCLEOTIDE SEQUENCE [LARGE SCALE GENOMIC DNA]</scope>
    <source>
        <strain evidence="9">LNB2</strain>
    </source>
</reference>
<evidence type="ECO:0000256" key="5">
    <source>
        <dbReference type="SAM" id="MobiDB-lite"/>
    </source>
</evidence>
<dbReference type="Proteomes" id="UP000198281">
    <property type="component" value="Unassembled WGS sequence"/>
</dbReference>
<dbReference type="SUPFAM" id="SSF54427">
    <property type="entry name" value="NTF2-like"/>
    <property type="match status" value="1"/>
</dbReference>
<dbReference type="InterPro" id="IPR007430">
    <property type="entry name" value="VirB8"/>
</dbReference>
<dbReference type="InterPro" id="IPR032710">
    <property type="entry name" value="NTF2-like_dom_sf"/>
</dbReference>
<keyword evidence="3 6" id="KW-1133">Transmembrane helix</keyword>
<evidence type="ECO:0000313" key="9">
    <source>
        <dbReference type="Proteomes" id="UP000198281"/>
    </source>
</evidence>
<feature type="compositionally biased region" description="Basic and acidic residues" evidence="5">
    <location>
        <begin position="226"/>
        <end position="235"/>
    </location>
</feature>
<dbReference type="OrthoDB" id="597581at2"/>
<feature type="region of interest" description="Disordered" evidence="5">
    <location>
        <begin position="1"/>
        <end position="21"/>
    </location>
</feature>
<keyword evidence="2 6" id="KW-0812">Transmembrane</keyword>
<protein>
    <submittedName>
        <fullName evidence="8">Type IV secretion system protein VirB5</fullName>
    </submittedName>
</protein>
<evidence type="ECO:0000256" key="3">
    <source>
        <dbReference type="ARBA" id="ARBA00022989"/>
    </source>
</evidence>
<feature type="transmembrane region" description="Helical" evidence="6">
    <location>
        <begin position="43"/>
        <end position="62"/>
    </location>
</feature>
<evidence type="ECO:0000313" key="8">
    <source>
        <dbReference type="EMBL" id="SNS99327.1"/>
    </source>
</evidence>
<name>A0A239J0D2_9SPHN</name>
<dbReference type="CDD" id="cd16425">
    <property type="entry name" value="TrbF"/>
    <property type="match status" value="1"/>
</dbReference>
<dbReference type="AlphaFoldDB" id="A0A239J0D2"/>
<dbReference type="RefSeq" id="WP_089220860.1">
    <property type="nucleotide sequence ID" value="NZ_FZOS01000029.1"/>
</dbReference>
<keyword evidence="9" id="KW-1185">Reference proteome</keyword>
<dbReference type="NCBIfam" id="NF010446">
    <property type="entry name" value="PRK13872.1"/>
    <property type="match status" value="1"/>
</dbReference>
<dbReference type="EMBL" id="FZOS01000029">
    <property type="protein sequence ID" value="SNS99327.1"/>
    <property type="molecule type" value="Genomic_DNA"/>
</dbReference>